<dbReference type="Proteomes" id="UP000069272">
    <property type="component" value="Chromosome 3L"/>
</dbReference>
<dbReference type="RefSeq" id="XP_035787468.1">
    <property type="nucleotide sequence ID" value="XM_035931575.1"/>
</dbReference>
<keyword evidence="3" id="KW-0812">Transmembrane</keyword>
<accession>A0A182FFQ1</accession>
<evidence type="ECO:0000256" key="1">
    <source>
        <dbReference type="ARBA" id="ARBA00004141"/>
    </source>
</evidence>
<evidence type="ECO:0000256" key="4">
    <source>
        <dbReference type="ARBA" id="ARBA00022989"/>
    </source>
</evidence>
<reference evidence="6 7" key="1">
    <citation type="journal article" date="2017" name="G3 (Bethesda)">
        <title>The Physical Genome Mapping of Anopheles albimanus Corrected Scaffold Misassemblies and Identified Interarm Rearrangements in Genus Anopheles.</title>
        <authorList>
            <person name="Artemov G.N."/>
            <person name="Peery A.N."/>
            <person name="Jiang X."/>
            <person name="Tu Z."/>
            <person name="Stegniy V.N."/>
            <person name="Sharakhova M.V."/>
            <person name="Sharakhov I.V."/>
        </authorList>
    </citation>
    <scope>NUCLEOTIDE SEQUENCE [LARGE SCALE GENOMIC DNA]</scope>
    <source>
        <strain evidence="6 7">ALBI9_A</strain>
    </source>
</reference>
<dbReference type="GO" id="GO:0016020">
    <property type="term" value="C:membrane"/>
    <property type="evidence" value="ECO:0007669"/>
    <property type="project" value="UniProtKB-SubCell"/>
</dbReference>
<keyword evidence="5" id="KW-0472">Membrane</keyword>
<reference evidence="6" key="2">
    <citation type="submission" date="2022-08" db="UniProtKB">
        <authorList>
            <consortium name="EnsemblMetazoa"/>
        </authorList>
    </citation>
    <scope>IDENTIFICATION</scope>
    <source>
        <strain evidence="6">STECLA/ALBI9_A</strain>
    </source>
</reference>
<sequence length="207" mass="22827">MFLNINLFLKHVALLIVCIGGDKLGEGASRPALLRAFIDNTTHALIGLIVGEIVLNSVKQHHLTRQEYCIFLLEAAIVSSSIDLDHFIEAKSIRLQDATNLDRRPFLHNSAICVLICILVIVLQRMGSNGLLSIAVAMALVAFSTHHIRDATRRGIWFKVPLLETSTMAIPYTVYLALVSATPHAISQLLWLTGSGHPQMSRLVEMV</sequence>
<proteinExistence type="predicted"/>
<evidence type="ECO:0000256" key="3">
    <source>
        <dbReference type="ARBA" id="ARBA00022692"/>
    </source>
</evidence>
<evidence type="ECO:0000313" key="7">
    <source>
        <dbReference type="Proteomes" id="UP000069272"/>
    </source>
</evidence>
<name>A0A182FFQ1_ANOAL</name>
<dbReference type="AlphaFoldDB" id="A0A182FFQ1"/>
<keyword evidence="4" id="KW-1133">Transmembrane helix</keyword>
<protein>
    <recommendedName>
        <fullName evidence="2">Transmembrane protein 267</fullName>
    </recommendedName>
</protein>
<evidence type="ECO:0000313" key="6">
    <source>
        <dbReference type="EnsemblMetazoa" id="AALB005343-PA"/>
    </source>
</evidence>
<keyword evidence="7" id="KW-1185">Reference proteome</keyword>
<organism evidence="6 7">
    <name type="scientific">Anopheles albimanus</name>
    <name type="common">New world malaria mosquito</name>
    <dbReference type="NCBI Taxonomy" id="7167"/>
    <lineage>
        <taxon>Eukaryota</taxon>
        <taxon>Metazoa</taxon>
        <taxon>Ecdysozoa</taxon>
        <taxon>Arthropoda</taxon>
        <taxon>Hexapoda</taxon>
        <taxon>Insecta</taxon>
        <taxon>Pterygota</taxon>
        <taxon>Neoptera</taxon>
        <taxon>Endopterygota</taxon>
        <taxon>Diptera</taxon>
        <taxon>Nematocera</taxon>
        <taxon>Culicoidea</taxon>
        <taxon>Culicidae</taxon>
        <taxon>Anophelinae</taxon>
        <taxon>Anopheles</taxon>
    </lineage>
</organism>
<dbReference type="GeneID" id="118464293"/>
<evidence type="ECO:0000256" key="2">
    <source>
        <dbReference type="ARBA" id="ARBA00013977"/>
    </source>
</evidence>
<dbReference type="KEGG" id="aali:118464293"/>
<dbReference type="VEuPathDB" id="VectorBase:AALB005343"/>
<dbReference type="EnsemblMetazoa" id="AALB005343-RA">
    <property type="protein sequence ID" value="AALB005343-PA"/>
    <property type="gene ID" value="AALB005343"/>
</dbReference>
<evidence type="ECO:0000256" key="5">
    <source>
        <dbReference type="ARBA" id="ARBA00023136"/>
    </source>
</evidence>
<dbReference type="OrthoDB" id="10014558at2759"/>
<dbReference type="PANTHER" id="PTHR13628">
    <property type="entry name" value="TRANSMEMBRANE PROTEIN 267"/>
    <property type="match status" value="1"/>
</dbReference>
<dbReference type="InterPro" id="IPR026572">
    <property type="entry name" value="TMEM267"/>
</dbReference>
<dbReference type="VEuPathDB" id="VectorBase:AALB20_030906"/>
<comment type="subcellular location">
    <subcellularLocation>
        <location evidence="1">Membrane</location>
        <topology evidence="1">Multi-pass membrane protein</topology>
    </subcellularLocation>
</comment>
<dbReference type="PANTHER" id="PTHR13628:SF1">
    <property type="entry name" value="TRANSMEMBRANE PROTEIN 267"/>
    <property type="match status" value="1"/>
</dbReference>